<dbReference type="InterPro" id="IPR000436">
    <property type="entry name" value="Sushi_SCR_CCP_dom"/>
</dbReference>
<keyword evidence="1" id="KW-1015">Disulfide bond</keyword>
<evidence type="ECO:0000256" key="1">
    <source>
        <dbReference type="ARBA" id="ARBA00023157"/>
    </source>
</evidence>
<name>A0ABM0K5U9_APLCA</name>
<keyword evidence="3" id="KW-0472">Membrane</keyword>
<protein>
    <submittedName>
        <fullName evidence="6">Uncharacterized protein LOC101857443</fullName>
    </submittedName>
</protein>
<organism evidence="5 6">
    <name type="scientific">Aplysia californica</name>
    <name type="common">California sea hare</name>
    <dbReference type="NCBI Taxonomy" id="6500"/>
    <lineage>
        <taxon>Eukaryota</taxon>
        <taxon>Metazoa</taxon>
        <taxon>Spiralia</taxon>
        <taxon>Lophotrochozoa</taxon>
        <taxon>Mollusca</taxon>
        <taxon>Gastropoda</taxon>
        <taxon>Heterobranchia</taxon>
        <taxon>Euthyneura</taxon>
        <taxon>Tectipleura</taxon>
        <taxon>Aplysiida</taxon>
        <taxon>Aplysioidea</taxon>
        <taxon>Aplysiidae</taxon>
        <taxon>Aplysia</taxon>
    </lineage>
</organism>
<dbReference type="CDD" id="cd00033">
    <property type="entry name" value="CCP"/>
    <property type="match status" value="1"/>
</dbReference>
<dbReference type="RefSeq" id="XP_005109432.2">
    <property type="nucleotide sequence ID" value="XM_005109375.3"/>
</dbReference>
<accession>A0ABM0K5U9</accession>
<feature type="domain" description="Sushi" evidence="4">
    <location>
        <begin position="4"/>
        <end position="73"/>
    </location>
</feature>
<keyword evidence="3" id="KW-0812">Transmembrane</keyword>
<keyword evidence="2" id="KW-0768">Sushi</keyword>
<comment type="caution">
    <text evidence="2">Lacks conserved residue(s) required for the propagation of feature annotation.</text>
</comment>
<keyword evidence="5" id="KW-1185">Reference proteome</keyword>
<proteinExistence type="predicted"/>
<evidence type="ECO:0000256" key="2">
    <source>
        <dbReference type="PROSITE-ProRule" id="PRU00302"/>
    </source>
</evidence>
<gene>
    <name evidence="6" type="primary">LOC101857443</name>
</gene>
<dbReference type="Proteomes" id="UP000694888">
    <property type="component" value="Unplaced"/>
</dbReference>
<evidence type="ECO:0000313" key="5">
    <source>
        <dbReference type="Proteomes" id="UP000694888"/>
    </source>
</evidence>
<dbReference type="Gene3D" id="2.10.70.10">
    <property type="entry name" value="Complement Module, domain 1"/>
    <property type="match status" value="1"/>
</dbReference>
<reference evidence="6" key="1">
    <citation type="submission" date="2025-08" db="UniProtKB">
        <authorList>
            <consortium name="RefSeq"/>
        </authorList>
    </citation>
    <scope>IDENTIFICATION</scope>
</reference>
<evidence type="ECO:0000259" key="4">
    <source>
        <dbReference type="PROSITE" id="PS50923"/>
    </source>
</evidence>
<evidence type="ECO:0000313" key="6">
    <source>
        <dbReference type="RefSeq" id="XP_005109432.2"/>
    </source>
</evidence>
<dbReference type="PROSITE" id="PS50923">
    <property type="entry name" value="SUSHI"/>
    <property type="match status" value="1"/>
</dbReference>
<dbReference type="InterPro" id="IPR035976">
    <property type="entry name" value="Sushi/SCR/CCP_sf"/>
</dbReference>
<evidence type="ECO:0000256" key="3">
    <source>
        <dbReference type="SAM" id="Phobius"/>
    </source>
</evidence>
<dbReference type="GeneID" id="101857443"/>
<keyword evidence="3" id="KW-1133">Transmembrane helix</keyword>
<dbReference type="SMART" id="SM00032">
    <property type="entry name" value="CCP"/>
    <property type="match status" value="1"/>
</dbReference>
<feature type="transmembrane region" description="Helical" evidence="3">
    <location>
        <begin position="101"/>
        <end position="126"/>
    </location>
</feature>
<dbReference type="SUPFAM" id="SSF57535">
    <property type="entry name" value="Complement control module/SCR domain"/>
    <property type="match status" value="1"/>
</dbReference>
<sequence length="233" mass="26224">MTSVLCPTLAQEQYGIVTDDNLNALKLSSYDRTPGTMVNVSCYVSSLYELQGVSQLTCMDSGNWEPTVPICVRKDRLPTGDSVDEIITELKSRADSDPHGIVLIIIACACAVILMVIIVILLYRFYCLHYPRSRLSRISVKAFNDIEDMREGRLSRATIGNSNESCCLFLSGESWASNLQSTWPGNSRAWTYLSVDRLLRDMDRSRRENPQHSWRDFATIATDWQPSGSVINQ</sequence>